<accession>A0A9P9I7T1</accession>
<proteinExistence type="predicted"/>
<protein>
    <submittedName>
        <fullName evidence="1">Family 51 glycoside hydrolase</fullName>
    </submittedName>
</protein>
<comment type="caution">
    <text evidence="1">The sequence shown here is derived from an EMBL/GenBank/DDBJ whole genome shotgun (WGS) entry which is preliminary data.</text>
</comment>
<dbReference type="AlphaFoldDB" id="A0A9P9I7T1"/>
<dbReference type="PANTHER" id="PTHR43576:SF3">
    <property type="entry name" value="ALPHA-L-ARABINOFURANOSIDASE C"/>
    <property type="match status" value="1"/>
</dbReference>
<dbReference type="EMBL" id="JAGMUV010000049">
    <property type="protein sequence ID" value="KAH7109775.1"/>
    <property type="molecule type" value="Genomic_DNA"/>
</dbReference>
<evidence type="ECO:0000313" key="1">
    <source>
        <dbReference type="EMBL" id="KAH7109775.1"/>
    </source>
</evidence>
<dbReference type="GO" id="GO:0016787">
    <property type="term" value="F:hydrolase activity"/>
    <property type="evidence" value="ECO:0007669"/>
    <property type="project" value="UniProtKB-KW"/>
</dbReference>
<keyword evidence="1" id="KW-0378">Hydrolase</keyword>
<dbReference type="Proteomes" id="UP000738349">
    <property type="component" value="Unassembled WGS sequence"/>
</dbReference>
<name>A0A9P9I7T1_9HYPO</name>
<dbReference type="GO" id="GO:0000272">
    <property type="term" value="P:polysaccharide catabolic process"/>
    <property type="evidence" value="ECO:0007669"/>
    <property type="project" value="TreeGrafter"/>
</dbReference>
<evidence type="ECO:0000313" key="2">
    <source>
        <dbReference type="Proteomes" id="UP000738349"/>
    </source>
</evidence>
<gene>
    <name evidence="1" type="ORF">EDB81DRAFT_849292</name>
</gene>
<organism evidence="1 2">
    <name type="scientific">Dactylonectria macrodidyma</name>
    <dbReference type="NCBI Taxonomy" id="307937"/>
    <lineage>
        <taxon>Eukaryota</taxon>
        <taxon>Fungi</taxon>
        <taxon>Dikarya</taxon>
        <taxon>Ascomycota</taxon>
        <taxon>Pezizomycotina</taxon>
        <taxon>Sordariomycetes</taxon>
        <taxon>Hypocreomycetidae</taxon>
        <taxon>Hypocreales</taxon>
        <taxon>Nectriaceae</taxon>
        <taxon>Dactylonectria</taxon>
    </lineage>
</organism>
<dbReference type="PANTHER" id="PTHR43576">
    <property type="entry name" value="ALPHA-L-ARABINOFURANOSIDASE C-RELATED"/>
    <property type="match status" value="1"/>
</dbReference>
<reference evidence="1" key="1">
    <citation type="journal article" date="2021" name="Nat. Commun.">
        <title>Genetic determinants of endophytism in the Arabidopsis root mycobiome.</title>
        <authorList>
            <person name="Mesny F."/>
            <person name="Miyauchi S."/>
            <person name="Thiergart T."/>
            <person name="Pickel B."/>
            <person name="Atanasova L."/>
            <person name="Karlsson M."/>
            <person name="Huettel B."/>
            <person name="Barry K.W."/>
            <person name="Haridas S."/>
            <person name="Chen C."/>
            <person name="Bauer D."/>
            <person name="Andreopoulos W."/>
            <person name="Pangilinan J."/>
            <person name="LaButti K."/>
            <person name="Riley R."/>
            <person name="Lipzen A."/>
            <person name="Clum A."/>
            <person name="Drula E."/>
            <person name="Henrissat B."/>
            <person name="Kohler A."/>
            <person name="Grigoriev I.V."/>
            <person name="Martin F.M."/>
            <person name="Hacquard S."/>
        </authorList>
    </citation>
    <scope>NUCLEOTIDE SEQUENCE</scope>
    <source>
        <strain evidence="1">MPI-CAGE-AT-0147</strain>
    </source>
</reference>
<keyword evidence="2" id="KW-1185">Reference proteome</keyword>
<sequence>MASSPQAAEQAIQLTGALINHKISFDEWNLNIFVRQTKYIGMANVAESVNLISPLIATTGGIIKHNTYGTNDEDIVSLVTLDVGETSSFLTKLDGIPCATEVDVYTVTGPTVASITTAEKTEVGIKESQWVARCFYNYPIASITMLRWKPCLRRRAQISRAMLAEY</sequence>